<sequence>MTRPTPLRALPALGLALLTACTGALPDSDPMPSPMGSGIEEVSRVQVPMPPPDLPEPMLRAESASLWQRGNASFFADQRAERVGDLLTIVIEIDDNAQLRNQTQRKREGQTNLGTPSLFGYGDQLGKILPGVDDDAFAGKDLIAISGGQDVTGSGSINRNETINLRVAALVVERLPNGNLVVAGRQEVKVNHELRDLRVSGIIRPEDIQRDNSIPYDKIAEARISYGGRGQLSRQQKVQYGEGVMDVILPY</sequence>
<dbReference type="PANTHER" id="PTHR34933:SF1">
    <property type="entry name" value="FLAGELLAR L-RING PROTEIN"/>
    <property type="match status" value="1"/>
</dbReference>
<keyword evidence="9" id="KW-0282">Flagellum</keyword>
<protein>
    <recommendedName>
        <fullName evidence="7">Flagellar L-ring protein</fullName>
    </recommendedName>
    <alternativeName>
        <fullName evidence="7">Basal body L-ring protein</fullName>
    </alternativeName>
</protein>
<evidence type="ECO:0000256" key="8">
    <source>
        <dbReference type="SAM" id="SignalP"/>
    </source>
</evidence>
<keyword evidence="10" id="KW-1185">Reference proteome</keyword>
<keyword evidence="5 7" id="KW-0975">Bacterial flagellum</keyword>
<name>A0ABW3ZFQ9_9RHOB</name>
<keyword evidence="6 7" id="KW-0998">Cell outer membrane</keyword>
<comment type="subunit">
    <text evidence="7">The basal body constitutes a major portion of the flagellar organelle and consists of four rings (L,P,S, and M) mounted on a central rod.</text>
</comment>
<feature type="signal peptide" evidence="8">
    <location>
        <begin position="1"/>
        <end position="24"/>
    </location>
</feature>
<comment type="function">
    <text evidence="1 7">Assembles around the rod to form the L-ring and probably protects the motor/basal body from shearing forces during rotation.</text>
</comment>
<dbReference type="Proteomes" id="UP001597135">
    <property type="component" value="Unassembled WGS sequence"/>
</dbReference>
<evidence type="ECO:0000256" key="6">
    <source>
        <dbReference type="ARBA" id="ARBA00023237"/>
    </source>
</evidence>
<comment type="similarity">
    <text evidence="2 7">Belongs to the FlgH family.</text>
</comment>
<keyword evidence="7" id="KW-0449">Lipoprotein</keyword>
<evidence type="ECO:0000256" key="1">
    <source>
        <dbReference type="ARBA" id="ARBA00002591"/>
    </source>
</evidence>
<evidence type="ECO:0000256" key="5">
    <source>
        <dbReference type="ARBA" id="ARBA00023143"/>
    </source>
</evidence>
<accession>A0ABW3ZFQ9</accession>
<dbReference type="InterPro" id="IPR000527">
    <property type="entry name" value="Flag_Lring"/>
</dbReference>
<dbReference type="EMBL" id="JBHTMU010000008">
    <property type="protein sequence ID" value="MFD1342041.1"/>
    <property type="molecule type" value="Genomic_DNA"/>
</dbReference>
<keyword evidence="9" id="KW-0966">Cell projection</keyword>
<dbReference type="RefSeq" id="WP_386802107.1">
    <property type="nucleotide sequence ID" value="NZ_JBHTMU010000008.1"/>
</dbReference>
<dbReference type="PROSITE" id="PS51257">
    <property type="entry name" value="PROKAR_LIPOPROTEIN"/>
    <property type="match status" value="1"/>
</dbReference>
<reference evidence="10" key="1">
    <citation type="journal article" date="2019" name="Int. J. Syst. Evol. Microbiol.">
        <title>The Global Catalogue of Microorganisms (GCM) 10K type strain sequencing project: providing services to taxonomists for standard genome sequencing and annotation.</title>
        <authorList>
            <consortium name="The Broad Institute Genomics Platform"/>
            <consortium name="The Broad Institute Genome Sequencing Center for Infectious Disease"/>
            <person name="Wu L."/>
            <person name="Ma J."/>
        </authorList>
    </citation>
    <scope>NUCLEOTIDE SEQUENCE [LARGE SCALE GENOMIC DNA]</scope>
    <source>
        <strain evidence="10">CCUG 62953</strain>
    </source>
</reference>
<comment type="caution">
    <text evidence="9">The sequence shown here is derived from an EMBL/GenBank/DDBJ whole genome shotgun (WGS) entry which is preliminary data.</text>
</comment>
<dbReference type="HAMAP" id="MF_00415">
    <property type="entry name" value="FlgH"/>
    <property type="match status" value="1"/>
</dbReference>
<dbReference type="NCBIfam" id="NF001305">
    <property type="entry name" value="PRK00249.1-5"/>
    <property type="match status" value="1"/>
</dbReference>
<proteinExistence type="inferred from homology"/>
<evidence type="ECO:0000256" key="3">
    <source>
        <dbReference type="ARBA" id="ARBA00022729"/>
    </source>
</evidence>
<comment type="subcellular location">
    <subcellularLocation>
        <location evidence="7">Cell outer membrane</location>
        <topology evidence="7">Lipid-anchor</topology>
    </subcellularLocation>
    <subcellularLocation>
        <location evidence="7">Bacterial flagellum basal body</location>
    </subcellularLocation>
</comment>
<organism evidence="9 10">
    <name type="scientific">Litorisediminicola beolgyonensis</name>
    <dbReference type="NCBI Taxonomy" id="1173614"/>
    <lineage>
        <taxon>Bacteria</taxon>
        <taxon>Pseudomonadati</taxon>
        <taxon>Pseudomonadota</taxon>
        <taxon>Alphaproteobacteria</taxon>
        <taxon>Rhodobacterales</taxon>
        <taxon>Paracoccaceae</taxon>
        <taxon>Litorisediminicola</taxon>
    </lineage>
</organism>
<evidence type="ECO:0000256" key="4">
    <source>
        <dbReference type="ARBA" id="ARBA00023136"/>
    </source>
</evidence>
<dbReference type="Pfam" id="PF02107">
    <property type="entry name" value="FlgH"/>
    <property type="match status" value="1"/>
</dbReference>
<evidence type="ECO:0000256" key="7">
    <source>
        <dbReference type="HAMAP-Rule" id="MF_00415"/>
    </source>
</evidence>
<gene>
    <name evidence="7 9" type="primary">flgH</name>
    <name evidence="9" type="ORF">ACFQ4E_06395</name>
</gene>
<evidence type="ECO:0000256" key="2">
    <source>
        <dbReference type="ARBA" id="ARBA00006929"/>
    </source>
</evidence>
<dbReference type="PANTHER" id="PTHR34933">
    <property type="entry name" value="FLAGELLAR L-RING PROTEIN"/>
    <property type="match status" value="1"/>
</dbReference>
<keyword evidence="4 7" id="KW-0472">Membrane</keyword>
<evidence type="ECO:0000313" key="10">
    <source>
        <dbReference type="Proteomes" id="UP001597135"/>
    </source>
</evidence>
<feature type="chain" id="PRO_5046872981" description="Flagellar L-ring protein" evidence="8">
    <location>
        <begin position="25"/>
        <end position="251"/>
    </location>
</feature>
<dbReference type="PRINTS" id="PR01008">
    <property type="entry name" value="FLGLRINGFLGH"/>
</dbReference>
<evidence type="ECO:0000313" key="9">
    <source>
        <dbReference type="EMBL" id="MFD1342041.1"/>
    </source>
</evidence>
<keyword evidence="9" id="KW-0969">Cilium</keyword>
<keyword evidence="3 7" id="KW-0732">Signal</keyword>